<gene>
    <name evidence="1" type="ORF">HPB47_002023</name>
</gene>
<comment type="caution">
    <text evidence="1">The sequence shown here is derived from an EMBL/GenBank/DDBJ whole genome shotgun (WGS) entry which is preliminary data.</text>
</comment>
<evidence type="ECO:0000313" key="1">
    <source>
        <dbReference type="EMBL" id="KAG0422151.1"/>
    </source>
</evidence>
<organism evidence="1 2">
    <name type="scientific">Ixodes persulcatus</name>
    <name type="common">Taiga tick</name>
    <dbReference type="NCBI Taxonomy" id="34615"/>
    <lineage>
        <taxon>Eukaryota</taxon>
        <taxon>Metazoa</taxon>
        <taxon>Ecdysozoa</taxon>
        <taxon>Arthropoda</taxon>
        <taxon>Chelicerata</taxon>
        <taxon>Arachnida</taxon>
        <taxon>Acari</taxon>
        <taxon>Parasitiformes</taxon>
        <taxon>Ixodida</taxon>
        <taxon>Ixodoidea</taxon>
        <taxon>Ixodidae</taxon>
        <taxon>Ixodinae</taxon>
        <taxon>Ixodes</taxon>
    </lineage>
</organism>
<reference evidence="1 2" key="1">
    <citation type="journal article" date="2020" name="Cell">
        <title>Large-Scale Comparative Analyses of Tick Genomes Elucidate Their Genetic Diversity and Vector Capacities.</title>
        <authorList>
            <consortium name="Tick Genome and Microbiome Consortium (TIGMIC)"/>
            <person name="Jia N."/>
            <person name="Wang J."/>
            <person name="Shi W."/>
            <person name="Du L."/>
            <person name="Sun Y."/>
            <person name="Zhan W."/>
            <person name="Jiang J.F."/>
            <person name="Wang Q."/>
            <person name="Zhang B."/>
            <person name="Ji P."/>
            <person name="Bell-Sakyi L."/>
            <person name="Cui X.M."/>
            <person name="Yuan T.T."/>
            <person name="Jiang B.G."/>
            <person name="Yang W.F."/>
            <person name="Lam T.T."/>
            <person name="Chang Q.C."/>
            <person name="Ding S.J."/>
            <person name="Wang X.J."/>
            <person name="Zhu J.G."/>
            <person name="Ruan X.D."/>
            <person name="Zhao L."/>
            <person name="Wei J.T."/>
            <person name="Ye R.Z."/>
            <person name="Que T.C."/>
            <person name="Du C.H."/>
            <person name="Zhou Y.H."/>
            <person name="Cheng J.X."/>
            <person name="Dai P.F."/>
            <person name="Guo W.B."/>
            <person name="Han X.H."/>
            <person name="Huang E.J."/>
            <person name="Li L.F."/>
            <person name="Wei W."/>
            <person name="Gao Y.C."/>
            <person name="Liu J.Z."/>
            <person name="Shao H.Z."/>
            <person name="Wang X."/>
            <person name="Wang C.C."/>
            <person name="Yang T.C."/>
            <person name="Huo Q.B."/>
            <person name="Li W."/>
            <person name="Chen H.Y."/>
            <person name="Chen S.E."/>
            <person name="Zhou L.G."/>
            <person name="Ni X.B."/>
            <person name="Tian J.H."/>
            <person name="Sheng Y."/>
            <person name="Liu T."/>
            <person name="Pan Y.S."/>
            <person name="Xia L.Y."/>
            <person name="Li J."/>
            <person name="Zhao F."/>
            <person name="Cao W.C."/>
        </authorList>
    </citation>
    <scope>NUCLEOTIDE SEQUENCE [LARGE SCALE GENOMIC DNA]</scope>
    <source>
        <strain evidence="1">Iper-2018</strain>
    </source>
</reference>
<sequence length="224" mass="25945">MPVELYHFESSVPSRVVRMVARHIDLDLTLKELDIFKGEQRKPEFLKINPEQTVPTIVDDGFVLSESRAIITYLVRKYAPDSPVYPKGARERALVDKILMYDIGTFYKKVGDYFYPMLMHKQPYNPEREAAMAKELTFIQTFLVGRKYMASDELSLADFALLGTLTLTEIADYSLDGYPQLKDYYENLKAELPYFEEINRKGIDLFKAYAKALISTVHFVNKIE</sequence>
<dbReference type="Proteomes" id="UP000805193">
    <property type="component" value="Unassembled WGS sequence"/>
</dbReference>
<accession>A0AC60PMH9</accession>
<protein>
    <submittedName>
        <fullName evidence="1">Uncharacterized protein</fullName>
    </submittedName>
</protein>
<dbReference type="EMBL" id="JABSTQ010010267">
    <property type="protein sequence ID" value="KAG0422151.1"/>
    <property type="molecule type" value="Genomic_DNA"/>
</dbReference>
<name>A0AC60PMH9_IXOPE</name>
<proteinExistence type="predicted"/>
<evidence type="ECO:0000313" key="2">
    <source>
        <dbReference type="Proteomes" id="UP000805193"/>
    </source>
</evidence>
<keyword evidence="2" id="KW-1185">Reference proteome</keyword>